<dbReference type="AlphaFoldDB" id="A0A267WNT9"/>
<evidence type="ECO:0000256" key="3">
    <source>
        <dbReference type="ARBA" id="ARBA00022840"/>
    </source>
</evidence>
<dbReference type="Gene3D" id="3.40.50.10420">
    <property type="entry name" value="NagB/RpiA/CoA transferase-like"/>
    <property type="match status" value="1"/>
</dbReference>
<dbReference type="EMBL" id="MNLB01000001">
    <property type="protein sequence ID" value="PAC74292.1"/>
    <property type="molecule type" value="Genomic_DNA"/>
</dbReference>
<name>A0A267WNT9_BIFPS</name>
<dbReference type="GO" id="GO:0035999">
    <property type="term" value="P:tetrahydrofolate interconversion"/>
    <property type="evidence" value="ECO:0007669"/>
    <property type="project" value="TreeGrafter"/>
</dbReference>
<evidence type="ECO:0000256" key="5">
    <source>
        <dbReference type="SAM" id="MobiDB-lite"/>
    </source>
</evidence>
<gene>
    <name evidence="6" type="ORF">BPS1E_0157</name>
</gene>
<sequence>MPRKDRKIVTPSFCHTHNISVFAQPSRGTTCGMTTNMQADVMENSVCDEAANQRELKKQWRAHAIARRKQTSKEERLEAGRKLAEQARKANLIHSFTTVAAFASMGSEMSMMPMLQALFDSNCHVLVPRLGSGMDIGWSELGDIHDLQDQTNSDGSINTHRPQEPGNSANGPEALKNAGLIIVPALAVDQEGFRLGRGGGWYDRALEYRAAGARVVAVCWPWEPTDKPVPHEDHDIPVDGVLTPNGFTAIRE</sequence>
<dbReference type="GO" id="GO:0009396">
    <property type="term" value="P:folic acid-containing compound biosynthetic process"/>
    <property type="evidence" value="ECO:0007669"/>
    <property type="project" value="TreeGrafter"/>
</dbReference>
<accession>A0A267WNT9</accession>
<dbReference type="GO" id="GO:0005524">
    <property type="term" value="F:ATP binding"/>
    <property type="evidence" value="ECO:0007669"/>
    <property type="project" value="UniProtKB-KW"/>
</dbReference>
<dbReference type="Proteomes" id="UP000216789">
    <property type="component" value="Unassembled WGS sequence"/>
</dbReference>
<dbReference type="InterPro" id="IPR024185">
    <property type="entry name" value="FTHF_cligase-like_sf"/>
</dbReference>
<evidence type="ECO:0000256" key="1">
    <source>
        <dbReference type="ARBA" id="ARBA00010638"/>
    </source>
</evidence>
<keyword evidence="2 4" id="KW-0547">Nucleotide-binding</keyword>
<dbReference type="InterPro" id="IPR002698">
    <property type="entry name" value="FTHF_cligase"/>
</dbReference>
<keyword evidence="4" id="KW-0460">Magnesium</keyword>
<dbReference type="InterPro" id="IPR037171">
    <property type="entry name" value="NagB/RpiA_transferase-like"/>
</dbReference>
<dbReference type="NCBIfam" id="TIGR02727">
    <property type="entry name" value="MTHFS_bact"/>
    <property type="match status" value="1"/>
</dbReference>
<comment type="cofactor">
    <cofactor evidence="4">
        <name>Mg(2+)</name>
        <dbReference type="ChEBI" id="CHEBI:18420"/>
    </cofactor>
</comment>
<dbReference type="GO" id="GO:0046872">
    <property type="term" value="F:metal ion binding"/>
    <property type="evidence" value="ECO:0007669"/>
    <property type="project" value="UniProtKB-KW"/>
</dbReference>
<keyword evidence="4" id="KW-0479">Metal-binding</keyword>
<proteinExistence type="inferred from homology"/>
<evidence type="ECO:0000313" key="7">
    <source>
        <dbReference type="Proteomes" id="UP000216789"/>
    </source>
</evidence>
<dbReference type="PANTHER" id="PTHR23407">
    <property type="entry name" value="ATPASE INHIBITOR/5-FORMYLTETRAHYDROFOLATE CYCLO-LIGASE"/>
    <property type="match status" value="1"/>
</dbReference>
<dbReference type="PANTHER" id="PTHR23407:SF1">
    <property type="entry name" value="5-FORMYLTETRAHYDROFOLATE CYCLO-LIGASE"/>
    <property type="match status" value="1"/>
</dbReference>
<evidence type="ECO:0000256" key="2">
    <source>
        <dbReference type="ARBA" id="ARBA00022741"/>
    </source>
</evidence>
<organism evidence="6 7">
    <name type="scientific">Bifidobacterium pseudocatenulatum</name>
    <dbReference type="NCBI Taxonomy" id="28026"/>
    <lineage>
        <taxon>Bacteria</taxon>
        <taxon>Bacillati</taxon>
        <taxon>Actinomycetota</taxon>
        <taxon>Actinomycetes</taxon>
        <taxon>Bifidobacteriales</taxon>
        <taxon>Bifidobacteriaceae</taxon>
        <taxon>Bifidobacterium</taxon>
    </lineage>
</organism>
<dbReference type="SUPFAM" id="SSF100950">
    <property type="entry name" value="NagB/RpiA/CoA transferase-like"/>
    <property type="match status" value="1"/>
</dbReference>
<comment type="caution">
    <text evidence="6">The sequence shown here is derived from an EMBL/GenBank/DDBJ whole genome shotgun (WGS) entry which is preliminary data.</text>
</comment>
<feature type="region of interest" description="Disordered" evidence="5">
    <location>
        <begin position="147"/>
        <end position="171"/>
    </location>
</feature>
<keyword evidence="3 4" id="KW-0067">ATP-binding</keyword>
<keyword evidence="6" id="KW-0436">Ligase</keyword>
<dbReference type="Pfam" id="PF01812">
    <property type="entry name" value="5-FTHF_cyc-lig"/>
    <property type="match status" value="1"/>
</dbReference>
<reference evidence="6 7" key="1">
    <citation type="journal article" date="2017" name="ISME J.">
        <title>Unveiling bifidobacterial biogeography across the mammalian branch of the tree of life.</title>
        <authorList>
            <person name="Milani C."/>
            <person name="Mangifesta M."/>
            <person name="Mancabelli L."/>
            <person name="Lugli G.A."/>
            <person name="James K."/>
            <person name="Duranti S."/>
            <person name="Turroni F."/>
            <person name="Ferrario C."/>
            <person name="Ossiprandi M.C."/>
            <person name="van Sinderen D."/>
            <person name="Ventura M."/>
        </authorList>
    </citation>
    <scope>NUCLEOTIDE SEQUENCE [LARGE SCALE GENOMIC DNA]</scope>
    <source>
        <strain evidence="6 7">1E</strain>
    </source>
</reference>
<dbReference type="GO" id="GO:0030272">
    <property type="term" value="F:5-formyltetrahydrofolate cyclo-ligase activity"/>
    <property type="evidence" value="ECO:0007669"/>
    <property type="project" value="UniProtKB-EC"/>
</dbReference>
<comment type="similarity">
    <text evidence="1 4">Belongs to the 5-formyltetrahydrofolate cyclo-ligase family.</text>
</comment>
<feature type="compositionally biased region" description="Polar residues" evidence="5">
    <location>
        <begin position="149"/>
        <end position="170"/>
    </location>
</feature>
<comment type="catalytic activity">
    <reaction evidence="4">
        <text>(6S)-5-formyl-5,6,7,8-tetrahydrofolate + ATP = (6R)-5,10-methenyltetrahydrofolate + ADP + phosphate</text>
        <dbReference type="Rhea" id="RHEA:10488"/>
        <dbReference type="ChEBI" id="CHEBI:30616"/>
        <dbReference type="ChEBI" id="CHEBI:43474"/>
        <dbReference type="ChEBI" id="CHEBI:57455"/>
        <dbReference type="ChEBI" id="CHEBI:57457"/>
        <dbReference type="ChEBI" id="CHEBI:456216"/>
        <dbReference type="EC" id="6.3.3.2"/>
    </reaction>
</comment>
<protein>
    <recommendedName>
        <fullName evidence="4">5-formyltetrahydrofolate cyclo-ligase</fullName>
        <ecNumber evidence="4">6.3.3.2</ecNumber>
    </recommendedName>
</protein>
<dbReference type="EC" id="6.3.3.2" evidence="4"/>
<evidence type="ECO:0000313" key="6">
    <source>
        <dbReference type="EMBL" id="PAC74292.1"/>
    </source>
</evidence>
<evidence type="ECO:0000256" key="4">
    <source>
        <dbReference type="RuleBase" id="RU361279"/>
    </source>
</evidence>